<protein>
    <submittedName>
        <fullName evidence="1">Uncharacterized protein</fullName>
    </submittedName>
</protein>
<name>A0A2P5W8P2_GOSBA</name>
<reference evidence="1 2" key="1">
    <citation type="submission" date="2015-01" db="EMBL/GenBank/DDBJ databases">
        <title>Genome of allotetraploid Gossypium barbadense reveals genomic plasticity and fiber elongation in cotton evolution.</title>
        <authorList>
            <person name="Chen X."/>
            <person name="Liu X."/>
            <person name="Zhao B."/>
            <person name="Zheng H."/>
            <person name="Hu Y."/>
            <person name="Lu G."/>
            <person name="Yang C."/>
            <person name="Chen J."/>
            <person name="Shan C."/>
            <person name="Zhang L."/>
            <person name="Zhou Y."/>
            <person name="Wang L."/>
            <person name="Guo W."/>
            <person name="Bai Y."/>
            <person name="Ruan J."/>
            <person name="Shangguan X."/>
            <person name="Mao Y."/>
            <person name="Jiang J."/>
            <person name="Zhu Y."/>
            <person name="Lei J."/>
            <person name="Kang H."/>
            <person name="Chen S."/>
            <person name="He X."/>
            <person name="Wang R."/>
            <person name="Wang Y."/>
            <person name="Chen J."/>
            <person name="Wang L."/>
            <person name="Yu S."/>
            <person name="Wang B."/>
            <person name="Wei J."/>
            <person name="Song S."/>
            <person name="Lu X."/>
            <person name="Gao Z."/>
            <person name="Gu W."/>
            <person name="Deng X."/>
            <person name="Ma D."/>
            <person name="Wang S."/>
            <person name="Liang W."/>
            <person name="Fang L."/>
            <person name="Cai C."/>
            <person name="Zhu X."/>
            <person name="Zhou B."/>
            <person name="Zhang Y."/>
            <person name="Chen Z."/>
            <person name="Xu S."/>
            <person name="Zhu R."/>
            <person name="Wang S."/>
            <person name="Zhang T."/>
            <person name="Zhao G."/>
        </authorList>
    </citation>
    <scope>NUCLEOTIDE SEQUENCE [LARGE SCALE GENOMIC DNA]</scope>
    <source>
        <strain evidence="2">cv. Xinhai21</strain>
        <tissue evidence="1">Leaf</tissue>
    </source>
</reference>
<dbReference type="AlphaFoldDB" id="A0A2P5W8P2"/>
<evidence type="ECO:0000313" key="1">
    <source>
        <dbReference type="EMBL" id="PPR87459.1"/>
    </source>
</evidence>
<accession>A0A2P5W8P2</accession>
<gene>
    <name evidence="1" type="ORF">GOBAR_AA33235</name>
</gene>
<dbReference type="Proteomes" id="UP000239757">
    <property type="component" value="Unassembled WGS sequence"/>
</dbReference>
<dbReference type="EMBL" id="KZ668572">
    <property type="protein sequence ID" value="PPR87459.1"/>
    <property type="molecule type" value="Genomic_DNA"/>
</dbReference>
<organism evidence="1 2">
    <name type="scientific">Gossypium barbadense</name>
    <name type="common">Sea Island cotton</name>
    <name type="synonym">Hibiscus barbadensis</name>
    <dbReference type="NCBI Taxonomy" id="3634"/>
    <lineage>
        <taxon>Eukaryota</taxon>
        <taxon>Viridiplantae</taxon>
        <taxon>Streptophyta</taxon>
        <taxon>Embryophyta</taxon>
        <taxon>Tracheophyta</taxon>
        <taxon>Spermatophyta</taxon>
        <taxon>Magnoliopsida</taxon>
        <taxon>eudicotyledons</taxon>
        <taxon>Gunneridae</taxon>
        <taxon>Pentapetalae</taxon>
        <taxon>rosids</taxon>
        <taxon>malvids</taxon>
        <taxon>Malvales</taxon>
        <taxon>Malvaceae</taxon>
        <taxon>Malvoideae</taxon>
        <taxon>Gossypium</taxon>
    </lineage>
</organism>
<evidence type="ECO:0000313" key="2">
    <source>
        <dbReference type="Proteomes" id="UP000239757"/>
    </source>
</evidence>
<proteinExistence type="predicted"/>
<sequence>MHVEALPMPYKCGNSWVSIGILVKQGNLYFNGLNINNTQQQRIGSTGGHSTENCDYRNRDVATSIRFMSQSELRWGEYTVCGGDESHDSSTAQNAIHRQIRGGIRVAHLLAKEGFIRKRDVRWEEEGPPVIQRAVVAEEPDLCRTT</sequence>